<dbReference type="InterPro" id="IPR041540">
    <property type="entry name" value="VATC"/>
</dbReference>
<dbReference type="InterPro" id="IPR001559">
    <property type="entry name" value="Phosphotriesterase"/>
</dbReference>
<accession>A0A485LDY2</accession>
<dbReference type="GO" id="GO:0008270">
    <property type="term" value="F:zinc ion binding"/>
    <property type="evidence" value="ECO:0007669"/>
    <property type="project" value="InterPro"/>
</dbReference>
<dbReference type="OrthoDB" id="9998343at2759"/>
<feature type="domain" description="Vms1-associating treble clef" evidence="5">
    <location>
        <begin position="353"/>
        <end position="396"/>
    </location>
</feature>
<protein>
    <submittedName>
        <fullName evidence="7">Aste57867_19785 protein</fullName>
    </submittedName>
</protein>
<keyword evidence="2" id="KW-0479">Metal-binding</keyword>
<dbReference type="Proteomes" id="UP000332933">
    <property type="component" value="Unassembled WGS sequence"/>
</dbReference>
<dbReference type="AlphaFoldDB" id="A0A485LDY2"/>
<dbReference type="PANTHER" id="PTHR10819:SF3">
    <property type="entry name" value="PHOSPHOTRIESTERASE-RELATED PROTEIN"/>
    <property type="match status" value="1"/>
</dbReference>
<comment type="similarity">
    <text evidence="4">Belongs to the metallo-dependent hydrolases superfamily. Phosphotriesterase family.</text>
</comment>
<evidence type="ECO:0000259" key="5">
    <source>
        <dbReference type="Pfam" id="PF18716"/>
    </source>
</evidence>
<dbReference type="PROSITE" id="PS51347">
    <property type="entry name" value="PHOSPHOTRIESTERASE_2"/>
    <property type="match status" value="1"/>
</dbReference>
<evidence type="ECO:0000313" key="6">
    <source>
        <dbReference type="EMBL" id="KAF0688612.1"/>
    </source>
</evidence>
<dbReference type="SUPFAM" id="SSF51556">
    <property type="entry name" value="Metallo-dependent hydrolases"/>
    <property type="match status" value="1"/>
</dbReference>
<evidence type="ECO:0000313" key="8">
    <source>
        <dbReference type="Proteomes" id="UP000332933"/>
    </source>
</evidence>
<evidence type="ECO:0000256" key="4">
    <source>
        <dbReference type="PROSITE-ProRule" id="PRU00679"/>
    </source>
</evidence>
<evidence type="ECO:0000256" key="1">
    <source>
        <dbReference type="ARBA" id="ARBA00001968"/>
    </source>
</evidence>
<keyword evidence="8" id="KW-1185">Reference proteome</keyword>
<comment type="caution">
    <text evidence="4">Lacks conserved residue(s) required for the propagation of feature annotation.</text>
</comment>
<keyword evidence="3" id="KW-0378">Hydrolase</keyword>
<dbReference type="Pfam" id="PF02126">
    <property type="entry name" value="PTE"/>
    <property type="match status" value="1"/>
</dbReference>
<reference evidence="7 8" key="1">
    <citation type="submission" date="2019-03" db="EMBL/GenBank/DDBJ databases">
        <authorList>
            <person name="Gaulin E."/>
            <person name="Dumas B."/>
        </authorList>
    </citation>
    <scope>NUCLEOTIDE SEQUENCE [LARGE SCALE GENOMIC DNA]</scope>
    <source>
        <strain evidence="7">CBS 568.67</strain>
    </source>
</reference>
<reference evidence="6" key="2">
    <citation type="submission" date="2019-06" db="EMBL/GenBank/DDBJ databases">
        <title>Genomics analysis of Aphanomyces spp. identifies a new class of oomycete effector associated with host adaptation.</title>
        <authorList>
            <person name="Gaulin E."/>
        </authorList>
    </citation>
    <scope>NUCLEOTIDE SEQUENCE</scope>
    <source>
        <strain evidence="6">CBS 578.67</strain>
    </source>
</reference>
<dbReference type="GO" id="GO:0016787">
    <property type="term" value="F:hydrolase activity"/>
    <property type="evidence" value="ECO:0007669"/>
    <property type="project" value="UniProtKB-KW"/>
</dbReference>
<evidence type="ECO:0000256" key="2">
    <source>
        <dbReference type="ARBA" id="ARBA00022723"/>
    </source>
</evidence>
<comment type="cofactor">
    <cofactor evidence="1">
        <name>a divalent metal cation</name>
        <dbReference type="ChEBI" id="CHEBI:60240"/>
    </cofactor>
</comment>
<dbReference type="EMBL" id="VJMH01006714">
    <property type="protein sequence ID" value="KAF0688612.1"/>
    <property type="molecule type" value="Genomic_DNA"/>
</dbReference>
<dbReference type="InterPro" id="IPR032466">
    <property type="entry name" value="Metal_Hydrolase"/>
</dbReference>
<name>A0A485LDY2_9STRA</name>
<evidence type="ECO:0000256" key="3">
    <source>
        <dbReference type="ARBA" id="ARBA00022801"/>
    </source>
</evidence>
<proteinExistence type="inferred from homology"/>
<evidence type="ECO:0000313" key="7">
    <source>
        <dbReference type="EMBL" id="VFT96483.1"/>
    </source>
</evidence>
<dbReference type="PANTHER" id="PTHR10819">
    <property type="entry name" value="PHOSPHOTRIESTERASE-RELATED"/>
    <property type="match status" value="1"/>
</dbReference>
<dbReference type="Gene3D" id="3.20.20.140">
    <property type="entry name" value="Metal-dependent hydrolases"/>
    <property type="match status" value="1"/>
</dbReference>
<dbReference type="Pfam" id="PF18716">
    <property type="entry name" value="VATC"/>
    <property type="match status" value="1"/>
</dbReference>
<sequence length="400" mass="43850">MSTIMTVRGPVSADVIQPGILFHQRVLEKEHVAVVDMDIPIEMLMRVREHPTEMGNLVLSHEDRAFRELERAAGTSVNCVVDIHATKGRRDLARLRRLAAQLDMHILASTCLDDDDTALAGRSAEMLAKQLVLELQFGIEEGFTPPIQASVIYQTVNLAAINWTFMDAIGQAQRTTHAPVYIHLDPFPTSCASLDAVEAFLMRYATLGELDRVVVCHCDLWCRAPARLDALLQALPGVYLSFDLLGLYAVSDHLPFPSSSSQDGPPRDADIVSCLVQLLAMNPAHAVRLLVTSTVSQTIQYTRHGGGGMTHALTSGRARLAAAGVTADQWNAMTNPLSLLQCYTPPPPAELPKDYLVCSICARPFEPIVGEYFTKFAFVYCSTKCLRKHRIAGFGPLPSS</sequence>
<organism evidence="7 8">
    <name type="scientific">Aphanomyces stellatus</name>
    <dbReference type="NCBI Taxonomy" id="120398"/>
    <lineage>
        <taxon>Eukaryota</taxon>
        <taxon>Sar</taxon>
        <taxon>Stramenopiles</taxon>
        <taxon>Oomycota</taxon>
        <taxon>Saprolegniomycetes</taxon>
        <taxon>Saprolegniales</taxon>
        <taxon>Verrucalvaceae</taxon>
        <taxon>Aphanomyces</taxon>
    </lineage>
</organism>
<dbReference type="EMBL" id="CAADRA010006737">
    <property type="protein sequence ID" value="VFT96483.1"/>
    <property type="molecule type" value="Genomic_DNA"/>
</dbReference>
<gene>
    <name evidence="7" type="primary">Aste57867_19785</name>
    <name evidence="6" type="ORF">As57867_019720</name>
    <name evidence="7" type="ORF">ASTE57867_19785</name>
</gene>